<dbReference type="InterPro" id="IPR003838">
    <property type="entry name" value="ABC3_permease_C"/>
</dbReference>
<feature type="transmembrane region" description="Helical" evidence="6">
    <location>
        <begin position="107"/>
        <end position="129"/>
    </location>
</feature>
<comment type="subcellular location">
    <subcellularLocation>
        <location evidence="1">Cell membrane</location>
        <topology evidence="1">Multi-pass membrane protein</topology>
    </subcellularLocation>
</comment>
<evidence type="ECO:0000256" key="5">
    <source>
        <dbReference type="ARBA" id="ARBA00023136"/>
    </source>
</evidence>
<comment type="caution">
    <text evidence="8">The sequence shown here is derived from an EMBL/GenBank/DDBJ whole genome shotgun (WGS) entry which is preliminary data.</text>
</comment>
<dbReference type="AlphaFoldDB" id="A0A6V8SI94"/>
<evidence type="ECO:0000259" key="7">
    <source>
        <dbReference type="Pfam" id="PF02687"/>
    </source>
</evidence>
<dbReference type="EMBL" id="BLZR01000001">
    <property type="protein sequence ID" value="GFP76235.1"/>
    <property type="molecule type" value="Genomic_DNA"/>
</dbReference>
<feature type="transmembrane region" description="Helical" evidence="6">
    <location>
        <begin position="221"/>
        <end position="240"/>
    </location>
</feature>
<proteinExistence type="predicted"/>
<dbReference type="PANTHER" id="PTHR46795:SF3">
    <property type="entry name" value="ABC TRANSPORTER PERMEASE"/>
    <property type="match status" value="1"/>
</dbReference>
<protein>
    <recommendedName>
        <fullName evidence="7">ABC3 transporter permease C-terminal domain-containing protein</fullName>
    </recommendedName>
</protein>
<dbReference type="GO" id="GO:0005886">
    <property type="term" value="C:plasma membrane"/>
    <property type="evidence" value="ECO:0007669"/>
    <property type="project" value="UniProtKB-SubCell"/>
</dbReference>
<evidence type="ECO:0000313" key="8">
    <source>
        <dbReference type="EMBL" id="GFP76235.1"/>
    </source>
</evidence>
<feature type="transmembrane region" description="Helical" evidence="6">
    <location>
        <begin position="149"/>
        <end position="167"/>
    </location>
</feature>
<organism evidence="8 9">
    <name type="scientific">Clostridium fungisolvens</name>
    <dbReference type="NCBI Taxonomy" id="1604897"/>
    <lineage>
        <taxon>Bacteria</taxon>
        <taxon>Bacillati</taxon>
        <taxon>Bacillota</taxon>
        <taxon>Clostridia</taxon>
        <taxon>Eubacteriales</taxon>
        <taxon>Clostridiaceae</taxon>
        <taxon>Clostridium</taxon>
    </lineage>
</organism>
<evidence type="ECO:0000256" key="3">
    <source>
        <dbReference type="ARBA" id="ARBA00022692"/>
    </source>
</evidence>
<feature type="transmembrane region" description="Helical" evidence="6">
    <location>
        <begin position="330"/>
        <end position="350"/>
    </location>
</feature>
<feature type="domain" description="ABC3 transporter permease C-terminal" evidence="7">
    <location>
        <begin position="58"/>
        <end position="164"/>
    </location>
</feature>
<keyword evidence="3 6" id="KW-0812">Transmembrane</keyword>
<evidence type="ECO:0000256" key="2">
    <source>
        <dbReference type="ARBA" id="ARBA00022475"/>
    </source>
</evidence>
<dbReference type="Proteomes" id="UP000580568">
    <property type="component" value="Unassembled WGS sequence"/>
</dbReference>
<dbReference type="RefSeq" id="WP_183277678.1">
    <property type="nucleotide sequence ID" value="NZ_BLZR01000001.1"/>
</dbReference>
<keyword evidence="9" id="KW-1185">Reference proteome</keyword>
<feature type="transmembrane region" description="Helical" evidence="6">
    <location>
        <begin position="21"/>
        <end position="38"/>
    </location>
</feature>
<name>A0A6V8SI94_9CLOT</name>
<feature type="transmembrane region" description="Helical" evidence="6">
    <location>
        <begin position="246"/>
        <end position="266"/>
    </location>
</feature>
<accession>A0A6V8SI94</accession>
<gene>
    <name evidence="8" type="ORF">bsdtw1_02336</name>
</gene>
<feature type="transmembrane region" description="Helical" evidence="6">
    <location>
        <begin position="58"/>
        <end position="77"/>
    </location>
</feature>
<feature type="transmembrane region" description="Helical" evidence="6">
    <location>
        <begin position="298"/>
        <end position="318"/>
    </location>
</feature>
<reference evidence="8 9" key="1">
    <citation type="submission" date="2020-07" db="EMBL/GenBank/DDBJ databases">
        <title>A new beta-1,3-glucan-decomposing anaerobic bacterium isolated from anoxic soil subjected to biological soil disinfestation.</title>
        <authorList>
            <person name="Ueki A."/>
            <person name="Tonouchi A."/>
        </authorList>
    </citation>
    <scope>NUCLEOTIDE SEQUENCE [LARGE SCALE GENOMIC DNA]</scope>
    <source>
        <strain evidence="8 9">TW1</strain>
    </source>
</reference>
<dbReference type="InterPro" id="IPR052536">
    <property type="entry name" value="ABC-4_Integral_Memb_Prot"/>
</dbReference>
<feature type="transmembrane region" description="Helical" evidence="6">
    <location>
        <begin position="412"/>
        <end position="435"/>
    </location>
</feature>
<evidence type="ECO:0000256" key="6">
    <source>
        <dbReference type="SAM" id="Phobius"/>
    </source>
</evidence>
<dbReference type="Pfam" id="PF02687">
    <property type="entry name" value="FtsX"/>
    <property type="match status" value="1"/>
</dbReference>
<keyword evidence="5 6" id="KW-0472">Membrane</keyword>
<evidence type="ECO:0000313" key="9">
    <source>
        <dbReference type="Proteomes" id="UP000580568"/>
    </source>
</evidence>
<feature type="transmembrane region" description="Helical" evidence="6">
    <location>
        <begin position="380"/>
        <end position="400"/>
    </location>
</feature>
<keyword evidence="4 6" id="KW-1133">Transmembrane helix</keyword>
<evidence type="ECO:0000256" key="4">
    <source>
        <dbReference type="ARBA" id="ARBA00022989"/>
    </source>
</evidence>
<sequence>MGTYKFAIKMLKTDLRQTISYLLSISFSSSALFYAYNLMDDSKNVAAGSTIWETFQMLLFFLTLLLMFVVFFTNSYFMTEKSKELAIAELNGVCSYKMIGLISFQNLLIGLVGSVLGIAFGIATMPILSEVLFKLLGMNVGSYHYSKDSLVLTIIIIAFIVCPYLIIGDYTFVFNKEIKDLIYGKRQLYTPKPKNFGNLDIPDDLKNLFGGNSKKREGKKFHLTSTILYFIPLTAIFLNSKAFHSLLFLYMFISVAGIQRLLRYYFPEKIMELKRDKYSNDKIKMISLSNLHYSLRKVNFLIVTLAVSTVVLIYMIGMNEKIYQIKAAGIFVYVCALVSLGVSILYKFIIEASYRKHIFRQLGLIGYYKKLIKRIIKEEIMMLYGIAIIIPLVHIIVYLFKFATLGIVTAQLAMILLGIFLGIFILMTLASYLIYKKLVM</sequence>
<keyword evidence="2" id="KW-1003">Cell membrane</keyword>
<dbReference type="PANTHER" id="PTHR46795">
    <property type="entry name" value="ABC TRANSPORTER PERMEASE-RELATED-RELATED"/>
    <property type="match status" value="1"/>
</dbReference>
<evidence type="ECO:0000256" key="1">
    <source>
        <dbReference type="ARBA" id="ARBA00004651"/>
    </source>
</evidence>